<organism evidence="5">
    <name type="scientific">Demequina capsici</name>
    <dbReference type="NCBI Taxonomy" id="3075620"/>
    <lineage>
        <taxon>Bacteria</taxon>
        <taxon>Bacillati</taxon>
        <taxon>Actinomycetota</taxon>
        <taxon>Actinomycetes</taxon>
        <taxon>Micrococcales</taxon>
        <taxon>Demequinaceae</taxon>
        <taxon>Demequina</taxon>
    </lineage>
</organism>
<keyword evidence="2" id="KW-0813">Transport</keyword>
<dbReference type="Proteomes" id="UP001303408">
    <property type="component" value="Chromosome"/>
</dbReference>
<gene>
    <name evidence="5" type="ORF">RN607_02470</name>
</gene>
<keyword evidence="3" id="KW-0406">Ion transport</keyword>
<accession>A0AA96FE82</accession>
<evidence type="ECO:0000256" key="2">
    <source>
        <dbReference type="ARBA" id="ARBA00022448"/>
    </source>
</evidence>
<dbReference type="Pfam" id="PF01813">
    <property type="entry name" value="ATP-synt_D"/>
    <property type="match status" value="1"/>
</dbReference>
<comment type="similarity">
    <text evidence="1">Belongs to the V-ATPase D subunit family.</text>
</comment>
<dbReference type="GO" id="GO:0046961">
    <property type="term" value="F:proton-transporting ATPase activity, rotational mechanism"/>
    <property type="evidence" value="ECO:0007669"/>
    <property type="project" value="InterPro"/>
</dbReference>
<dbReference type="InterPro" id="IPR002699">
    <property type="entry name" value="V_ATPase_D"/>
</dbReference>
<evidence type="ECO:0000313" key="5">
    <source>
        <dbReference type="EMBL" id="WNM27889.1"/>
    </source>
</evidence>
<dbReference type="Gene3D" id="1.10.287.3240">
    <property type="match status" value="1"/>
</dbReference>
<reference evidence="5" key="1">
    <citation type="submission" date="2023-09" db="EMBL/GenBank/DDBJ databases">
        <title>Demequina sp. a novel bacteria isolated from Capsicum annuum.</title>
        <authorList>
            <person name="Humaira Z."/>
            <person name="Lee J."/>
            <person name="Cho D."/>
        </authorList>
    </citation>
    <scope>NUCLEOTIDE SEQUENCE</scope>
    <source>
        <strain evidence="5">PMTSA13</strain>
    </source>
</reference>
<dbReference type="RefSeq" id="WP_313544101.1">
    <property type="nucleotide sequence ID" value="NZ_CP134880.1"/>
</dbReference>
<dbReference type="AlphaFoldDB" id="A0AA96FE82"/>
<dbReference type="KEGG" id="dcp:RN607_02470"/>
<proteinExistence type="inferred from homology"/>
<evidence type="ECO:0000256" key="4">
    <source>
        <dbReference type="SAM" id="MobiDB-lite"/>
    </source>
</evidence>
<dbReference type="PANTHER" id="PTHR11671">
    <property type="entry name" value="V-TYPE ATP SYNTHASE SUBUNIT D"/>
    <property type="match status" value="1"/>
</dbReference>
<sequence>MADVGRAARLRVQRQLGVARHGVELLERKQRIVAAEHERLLLRSDGLEDAWGHAARAALEWAERAAALDGWDAIDAASPLARARVTITEGHVMGLDFPDDAAVDVPPRRPTGAGASVSYAAEAMAQAVRAAAIHAATRRAAATVAQELYATRTRRRAVEHRWVPHLESELTRIERALDELEREENLRVRWAVGAQEQSRPAHARPAEARTGGA</sequence>
<name>A0AA96FE82_9MICO</name>
<dbReference type="EMBL" id="CP134880">
    <property type="protein sequence ID" value="WNM27889.1"/>
    <property type="molecule type" value="Genomic_DNA"/>
</dbReference>
<evidence type="ECO:0000256" key="3">
    <source>
        <dbReference type="ARBA" id="ARBA00023065"/>
    </source>
</evidence>
<feature type="region of interest" description="Disordered" evidence="4">
    <location>
        <begin position="194"/>
        <end position="213"/>
    </location>
</feature>
<evidence type="ECO:0000256" key="1">
    <source>
        <dbReference type="ARBA" id="ARBA00005850"/>
    </source>
</evidence>
<protein>
    <submittedName>
        <fullName evidence="5">V-type ATP synthase subunit D</fullName>
    </submittedName>
</protein>